<gene>
    <name evidence="1" type="ORF">FA13DRAFT_1175691</name>
</gene>
<comment type="caution">
    <text evidence="1">The sequence shown here is derived from an EMBL/GenBank/DDBJ whole genome shotgun (WGS) entry which is preliminary data.</text>
</comment>
<proteinExistence type="predicted"/>
<protein>
    <submittedName>
        <fullName evidence="1">Uncharacterized protein</fullName>
    </submittedName>
</protein>
<evidence type="ECO:0000313" key="2">
    <source>
        <dbReference type="Proteomes" id="UP000298030"/>
    </source>
</evidence>
<keyword evidence="2" id="KW-1185">Reference proteome</keyword>
<sequence length="84" mass="9320">MAVSLFIMSHSTIHSRHFSTHAFRHCSILHTSIILLLTFARAPLVTLVSISCVDAWSACGRMGWGPTWGWIQNWAPIIFLVGVG</sequence>
<dbReference type="Proteomes" id="UP000298030">
    <property type="component" value="Unassembled WGS sequence"/>
</dbReference>
<dbReference type="AlphaFoldDB" id="A0A4Y7STQ1"/>
<dbReference type="EMBL" id="QPFP01000058">
    <property type="protein sequence ID" value="TEB25245.1"/>
    <property type="molecule type" value="Genomic_DNA"/>
</dbReference>
<organism evidence="1 2">
    <name type="scientific">Coprinellus micaceus</name>
    <name type="common">Glistening ink-cap mushroom</name>
    <name type="synonym">Coprinus micaceus</name>
    <dbReference type="NCBI Taxonomy" id="71717"/>
    <lineage>
        <taxon>Eukaryota</taxon>
        <taxon>Fungi</taxon>
        <taxon>Dikarya</taxon>
        <taxon>Basidiomycota</taxon>
        <taxon>Agaricomycotina</taxon>
        <taxon>Agaricomycetes</taxon>
        <taxon>Agaricomycetidae</taxon>
        <taxon>Agaricales</taxon>
        <taxon>Agaricineae</taxon>
        <taxon>Psathyrellaceae</taxon>
        <taxon>Coprinellus</taxon>
    </lineage>
</organism>
<evidence type="ECO:0000313" key="1">
    <source>
        <dbReference type="EMBL" id="TEB25245.1"/>
    </source>
</evidence>
<name>A0A4Y7STQ1_COPMI</name>
<accession>A0A4Y7STQ1</accession>
<reference evidence="1 2" key="1">
    <citation type="journal article" date="2019" name="Nat. Ecol. Evol.">
        <title>Megaphylogeny resolves global patterns of mushroom evolution.</title>
        <authorList>
            <person name="Varga T."/>
            <person name="Krizsan K."/>
            <person name="Foldi C."/>
            <person name="Dima B."/>
            <person name="Sanchez-Garcia M."/>
            <person name="Sanchez-Ramirez S."/>
            <person name="Szollosi G.J."/>
            <person name="Szarkandi J.G."/>
            <person name="Papp V."/>
            <person name="Albert L."/>
            <person name="Andreopoulos W."/>
            <person name="Angelini C."/>
            <person name="Antonin V."/>
            <person name="Barry K.W."/>
            <person name="Bougher N.L."/>
            <person name="Buchanan P."/>
            <person name="Buyck B."/>
            <person name="Bense V."/>
            <person name="Catcheside P."/>
            <person name="Chovatia M."/>
            <person name="Cooper J."/>
            <person name="Damon W."/>
            <person name="Desjardin D."/>
            <person name="Finy P."/>
            <person name="Geml J."/>
            <person name="Haridas S."/>
            <person name="Hughes K."/>
            <person name="Justo A."/>
            <person name="Karasinski D."/>
            <person name="Kautmanova I."/>
            <person name="Kiss B."/>
            <person name="Kocsube S."/>
            <person name="Kotiranta H."/>
            <person name="LaButti K.M."/>
            <person name="Lechner B.E."/>
            <person name="Liimatainen K."/>
            <person name="Lipzen A."/>
            <person name="Lukacs Z."/>
            <person name="Mihaltcheva S."/>
            <person name="Morgado L.N."/>
            <person name="Niskanen T."/>
            <person name="Noordeloos M.E."/>
            <person name="Ohm R.A."/>
            <person name="Ortiz-Santana B."/>
            <person name="Ovrebo C."/>
            <person name="Racz N."/>
            <person name="Riley R."/>
            <person name="Savchenko A."/>
            <person name="Shiryaev A."/>
            <person name="Soop K."/>
            <person name="Spirin V."/>
            <person name="Szebenyi C."/>
            <person name="Tomsovsky M."/>
            <person name="Tulloss R.E."/>
            <person name="Uehling J."/>
            <person name="Grigoriev I.V."/>
            <person name="Vagvolgyi C."/>
            <person name="Papp T."/>
            <person name="Martin F.M."/>
            <person name="Miettinen O."/>
            <person name="Hibbett D.S."/>
            <person name="Nagy L.G."/>
        </authorList>
    </citation>
    <scope>NUCLEOTIDE SEQUENCE [LARGE SCALE GENOMIC DNA]</scope>
    <source>
        <strain evidence="1 2">FP101781</strain>
    </source>
</reference>